<protein>
    <submittedName>
        <fullName evidence="2">Acyl carrier protein</fullName>
    </submittedName>
</protein>
<dbReference type="Pfam" id="PF00550">
    <property type="entry name" value="PP-binding"/>
    <property type="match status" value="1"/>
</dbReference>
<keyword evidence="2" id="KW-0934">Plastid</keyword>
<dbReference type="InterPro" id="IPR009081">
    <property type="entry name" value="PP-bd_ACP"/>
</dbReference>
<gene>
    <name evidence="2" type="primary">acpP</name>
</gene>
<dbReference type="GeneID" id="40865389"/>
<accession>A0A514CPV5</accession>
<sequence length="101" mass="12213">MGADSLDIVEMMLRFEEAFLVPIRDDDAAQLATVGDVYDYLKYGLKLKLQRVKQRIRIKLQRKRLRRLEEGHLYTKEDMKRDYEKLRSMIEDLRDDVMFKE</sequence>
<evidence type="ECO:0000313" key="2">
    <source>
        <dbReference type="EMBL" id="QDH81794.1"/>
    </source>
</evidence>
<dbReference type="Gene3D" id="1.10.1200.10">
    <property type="entry name" value="ACP-like"/>
    <property type="match status" value="1"/>
</dbReference>
<feature type="domain" description="Carrier" evidence="1">
    <location>
        <begin position="1"/>
        <end position="45"/>
    </location>
</feature>
<evidence type="ECO:0000259" key="1">
    <source>
        <dbReference type="PROSITE" id="PS50075"/>
    </source>
</evidence>
<dbReference type="EMBL" id="MK561360">
    <property type="protein sequence ID" value="QDH81794.1"/>
    <property type="molecule type" value="Genomic_DNA"/>
</dbReference>
<dbReference type="AlphaFoldDB" id="A0A514CPV5"/>
<reference evidence="2" key="1">
    <citation type="submission" date="2019-02" db="EMBL/GenBank/DDBJ databases">
        <title>Dictyochophyceae plastid genomes reveal unusual variability of their organisation.</title>
        <authorList>
            <person name="Han K.Y."/>
            <person name="Maciszewski K."/>
            <person name="Graf L."/>
            <person name="Andersen R.A."/>
            <person name="Karnkowska A."/>
            <person name="Yoon H.S."/>
        </authorList>
    </citation>
    <scope>NUCLEOTIDE SEQUENCE</scope>
</reference>
<organism evidence="2">
    <name type="scientific">Rhizochromulina marina</name>
    <dbReference type="NCBI Taxonomy" id="1034831"/>
    <lineage>
        <taxon>Eukaryota</taxon>
        <taxon>Sar</taxon>
        <taxon>Stramenopiles</taxon>
        <taxon>Ochrophyta</taxon>
        <taxon>Dictyochophyceae</taxon>
        <taxon>Rhizochromulinales</taxon>
        <taxon>Rhizochromulina</taxon>
    </lineage>
</organism>
<name>A0A514CPV5_9STRA</name>
<dbReference type="RefSeq" id="YP_009674943.1">
    <property type="nucleotide sequence ID" value="NC_043890.1"/>
</dbReference>
<keyword evidence="2" id="KW-0150">Chloroplast</keyword>
<proteinExistence type="predicted"/>
<geneLocation type="chloroplast" evidence="2"/>
<dbReference type="PROSITE" id="PS50075">
    <property type="entry name" value="CARRIER"/>
    <property type="match status" value="1"/>
</dbReference>
<dbReference type="InterPro" id="IPR036736">
    <property type="entry name" value="ACP-like_sf"/>
</dbReference>
<dbReference type="SUPFAM" id="SSF47336">
    <property type="entry name" value="ACP-like"/>
    <property type="match status" value="1"/>
</dbReference>